<dbReference type="Proteomes" id="UP000437068">
    <property type="component" value="Unassembled WGS sequence"/>
</dbReference>
<evidence type="ECO:0000313" key="16">
    <source>
        <dbReference type="Proteomes" id="UP000440732"/>
    </source>
</evidence>
<evidence type="ECO:0000313" key="7">
    <source>
        <dbReference type="EMBL" id="KAE9183937.1"/>
    </source>
</evidence>
<comment type="caution">
    <text evidence="3">The sequence shown here is derived from an EMBL/GenBank/DDBJ whole genome shotgun (WGS) entry which is preliminary data.</text>
</comment>
<dbReference type="Proteomes" id="UP000441208">
    <property type="component" value="Unassembled WGS sequence"/>
</dbReference>
<evidence type="ECO:0000256" key="1">
    <source>
        <dbReference type="SAM" id="MobiDB-lite"/>
    </source>
</evidence>
<dbReference type="EMBL" id="QXGD01001904">
    <property type="protein sequence ID" value="KAE9196902.1"/>
    <property type="molecule type" value="Genomic_DNA"/>
</dbReference>
<evidence type="ECO:0000313" key="17">
    <source>
        <dbReference type="Proteomes" id="UP000441208"/>
    </source>
</evidence>
<dbReference type="EMBL" id="QXFY01001866">
    <property type="protein sequence ID" value="KAE9307772.1"/>
    <property type="molecule type" value="Genomic_DNA"/>
</dbReference>
<dbReference type="Proteomes" id="UP000488956">
    <property type="component" value="Unassembled WGS sequence"/>
</dbReference>
<protein>
    <submittedName>
        <fullName evidence="3">Uncharacterized protein</fullName>
    </submittedName>
</protein>
<reference evidence="18 19" key="1">
    <citation type="submission" date="2018-09" db="EMBL/GenBank/DDBJ databases">
        <title>Genomic investigation of the strawberry pathogen Phytophthora fragariae indicates pathogenicity is determined by transcriptional variation in three key races.</title>
        <authorList>
            <person name="Adams T.M."/>
            <person name="Armitage A.D."/>
            <person name="Sobczyk M.K."/>
            <person name="Bates H.J."/>
            <person name="Dunwell J.M."/>
            <person name="Nellist C.F."/>
            <person name="Harrison R.J."/>
        </authorList>
    </citation>
    <scope>NUCLEOTIDE SEQUENCE [LARGE SCALE GENOMIC DNA]</scope>
    <source>
        <strain evidence="10 14">A4</strain>
        <strain evidence="9 15">BC-1</strain>
        <strain evidence="8 19">BC-23</strain>
        <strain evidence="7 13">NOV-27</strain>
        <strain evidence="5 16">NOV-5</strain>
        <strain evidence="6 17">NOV-71</strain>
        <strain evidence="11 20">NOV-77</strain>
        <strain evidence="2 12">NOV-9</strain>
        <strain evidence="4 21">ONT-3</strain>
        <strain evidence="3 18">SCRP245</strain>
    </source>
</reference>
<evidence type="ECO:0000313" key="15">
    <source>
        <dbReference type="Proteomes" id="UP000440367"/>
    </source>
</evidence>
<sequence>MLASQMGVHLLVLGSSSTSTDPLPPGLGLPRDPPSKRRITTVVVVMPKVTVVS</sequence>
<dbReference type="EMBL" id="QXGF01001600">
    <property type="protein sequence ID" value="KAE8928946.1"/>
    <property type="molecule type" value="Genomic_DNA"/>
</dbReference>
<evidence type="ECO:0000313" key="2">
    <source>
        <dbReference type="EMBL" id="KAE8928946.1"/>
    </source>
</evidence>
<evidence type="ECO:0000313" key="6">
    <source>
        <dbReference type="EMBL" id="KAE9138407.1"/>
    </source>
</evidence>
<dbReference type="Proteomes" id="UP000440732">
    <property type="component" value="Unassembled WGS sequence"/>
</dbReference>
<proteinExistence type="predicted"/>
<evidence type="ECO:0000313" key="12">
    <source>
        <dbReference type="Proteomes" id="UP000429523"/>
    </source>
</evidence>
<dbReference type="Proteomes" id="UP000429523">
    <property type="component" value="Unassembled WGS sequence"/>
</dbReference>
<dbReference type="Proteomes" id="UP000476176">
    <property type="component" value="Unassembled WGS sequence"/>
</dbReference>
<dbReference type="Proteomes" id="UP000486351">
    <property type="component" value="Unassembled WGS sequence"/>
</dbReference>
<evidence type="ECO:0000313" key="3">
    <source>
        <dbReference type="EMBL" id="KAE8985419.1"/>
    </source>
</evidence>
<evidence type="ECO:0000313" key="18">
    <source>
        <dbReference type="Proteomes" id="UP000460718"/>
    </source>
</evidence>
<dbReference type="EMBL" id="QXGC01002124">
    <property type="protein sequence ID" value="KAE9190455.1"/>
    <property type="molecule type" value="Genomic_DNA"/>
</dbReference>
<evidence type="ECO:0000313" key="19">
    <source>
        <dbReference type="Proteomes" id="UP000476176"/>
    </source>
</evidence>
<dbReference type="Proteomes" id="UP000433483">
    <property type="component" value="Unassembled WGS sequence"/>
</dbReference>
<evidence type="ECO:0000313" key="14">
    <source>
        <dbReference type="Proteomes" id="UP000437068"/>
    </source>
</evidence>
<dbReference type="EMBL" id="QXFZ01000033">
    <property type="protein sequence ID" value="KAE9138407.1"/>
    <property type="molecule type" value="Genomic_DNA"/>
</dbReference>
<evidence type="ECO:0000313" key="10">
    <source>
        <dbReference type="EMBL" id="KAE9287819.1"/>
    </source>
</evidence>
<dbReference type="EMBL" id="QXGA01002142">
    <property type="protein sequence ID" value="KAE9103145.1"/>
    <property type="molecule type" value="Genomic_DNA"/>
</dbReference>
<evidence type="ECO:0000313" key="9">
    <source>
        <dbReference type="EMBL" id="KAE9196902.1"/>
    </source>
</evidence>
<gene>
    <name evidence="10" type="ORF">PF001_g20808</name>
    <name evidence="9" type="ORF">PF002_g22903</name>
    <name evidence="8" type="ORF">PF004_g21898</name>
    <name evidence="7" type="ORF">PF005_g21883</name>
    <name evidence="5" type="ORF">PF006_g22255</name>
    <name evidence="6" type="ORF">PF007_g1421</name>
    <name evidence="11" type="ORF">PF008_g21153</name>
    <name evidence="2" type="ORF">PF009_g20930</name>
    <name evidence="4" type="ORF">PF010_g22453</name>
    <name evidence="3" type="ORF">PF011_g20397</name>
</gene>
<name>A0A6A3IR39_9STRA</name>
<dbReference type="Proteomes" id="UP000440367">
    <property type="component" value="Unassembled WGS sequence"/>
</dbReference>
<dbReference type="EMBL" id="QXFW01001818">
    <property type="protein sequence ID" value="KAE8985419.1"/>
    <property type="molecule type" value="Genomic_DNA"/>
</dbReference>
<dbReference type="EMBL" id="QXGB01001906">
    <property type="protein sequence ID" value="KAE9183937.1"/>
    <property type="molecule type" value="Genomic_DNA"/>
</dbReference>
<dbReference type="Proteomes" id="UP000460718">
    <property type="component" value="Unassembled WGS sequence"/>
</dbReference>
<dbReference type="AlphaFoldDB" id="A0A6A3IR39"/>
<organism evidence="3 18">
    <name type="scientific">Phytophthora fragariae</name>
    <dbReference type="NCBI Taxonomy" id="53985"/>
    <lineage>
        <taxon>Eukaryota</taxon>
        <taxon>Sar</taxon>
        <taxon>Stramenopiles</taxon>
        <taxon>Oomycota</taxon>
        <taxon>Peronosporomycetes</taxon>
        <taxon>Peronosporales</taxon>
        <taxon>Peronosporaceae</taxon>
        <taxon>Phytophthora</taxon>
    </lineage>
</organism>
<dbReference type="EMBL" id="QXFX01002140">
    <property type="protein sequence ID" value="KAE9080241.1"/>
    <property type="molecule type" value="Genomic_DNA"/>
</dbReference>
<evidence type="ECO:0000313" key="20">
    <source>
        <dbReference type="Proteomes" id="UP000486351"/>
    </source>
</evidence>
<evidence type="ECO:0000313" key="8">
    <source>
        <dbReference type="EMBL" id="KAE9190455.1"/>
    </source>
</evidence>
<keyword evidence="13" id="KW-1185">Reference proteome</keyword>
<evidence type="ECO:0000313" key="11">
    <source>
        <dbReference type="EMBL" id="KAE9307772.1"/>
    </source>
</evidence>
<feature type="region of interest" description="Disordered" evidence="1">
    <location>
        <begin position="15"/>
        <end position="35"/>
    </location>
</feature>
<evidence type="ECO:0000313" key="21">
    <source>
        <dbReference type="Proteomes" id="UP000488956"/>
    </source>
</evidence>
<evidence type="ECO:0000313" key="5">
    <source>
        <dbReference type="EMBL" id="KAE9103145.1"/>
    </source>
</evidence>
<accession>A0A6A3IR39</accession>
<evidence type="ECO:0000313" key="4">
    <source>
        <dbReference type="EMBL" id="KAE9080241.1"/>
    </source>
</evidence>
<evidence type="ECO:0000313" key="13">
    <source>
        <dbReference type="Proteomes" id="UP000433483"/>
    </source>
</evidence>
<dbReference type="EMBL" id="QXGE01001827">
    <property type="protein sequence ID" value="KAE9287819.1"/>
    <property type="molecule type" value="Genomic_DNA"/>
</dbReference>